<evidence type="ECO:0000256" key="6">
    <source>
        <dbReference type="RuleBase" id="RU369006"/>
    </source>
</evidence>
<evidence type="ECO:0000256" key="1">
    <source>
        <dbReference type="ARBA" id="ARBA00004613"/>
    </source>
</evidence>
<keyword evidence="3 6" id="KW-0732">Signal</keyword>
<dbReference type="InterPro" id="IPR045797">
    <property type="entry name" value="EVA_Class_A"/>
</dbReference>
<organism evidence="8">
    <name type="scientific">Amblyomma triste</name>
    <name type="common">Neotropical tick</name>
    <dbReference type="NCBI Taxonomy" id="251400"/>
    <lineage>
        <taxon>Eukaryota</taxon>
        <taxon>Metazoa</taxon>
        <taxon>Ecdysozoa</taxon>
        <taxon>Arthropoda</taxon>
        <taxon>Chelicerata</taxon>
        <taxon>Arachnida</taxon>
        <taxon>Acari</taxon>
        <taxon>Parasitiformes</taxon>
        <taxon>Ixodida</taxon>
        <taxon>Ixodoidea</taxon>
        <taxon>Ixodidae</taxon>
        <taxon>Amblyomminae</taxon>
        <taxon>Amblyomma</taxon>
    </lineage>
</organism>
<dbReference type="Gene3D" id="2.30.130.100">
    <property type="match status" value="1"/>
</dbReference>
<evidence type="ECO:0000256" key="7">
    <source>
        <dbReference type="SAM" id="SignalP"/>
    </source>
</evidence>
<keyword evidence="4 6" id="KW-1015">Disulfide bond</keyword>
<dbReference type="AlphaFoldDB" id="A0A023GCZ9"/>
<evidence type="ECO:0000313" key="8">
    <source>
        <dbReference type="EMBL" id="JAC30565.1"/>
    </source>
</evidence>
<dbReference type="GO" id="GO:0005576">
    <property type="term" value="C:extracellular region"/>
    <property type="evidence" value="ECO:0007669"/>
    <property type="project" value="UniProtKB-SubCell"/>
</dbReference>
<reference evidence="8" key="1">
    <citation type="submission" date="2014-03" db="EMBL/GenBank/DDBJ databases">
        <title>The sialotranscriptome of Amblyomma triste, Amblyomma parvum and Amblyomma cajennense ticks, uncovered by 454-based RNA-seq.</title>
        <authorList>
            <person name="Garcia G.R."/>
            <person name="Gardinassi L.G."/>
            <person name="Ribeiro J.M."/>
            <person name="Anatriello E."/>
            <person name="Ferreira B.R."/>
            <person name="Moreira H.N."/>
            <person name="Mafra C."/>
            <person name="Olegario M.M."/>
            <person name="Szabo P.J."/>
            <person name="Miranda-Santos I.K."/>
            <person name="Maruyama S.R."/>
        </authorList>
    </citation>
    <scope>NUCLEOTIDE SEQUENCE</scope>
    <source>
        <strain evidence="8">Mato Grasso do Sul</strain>
        <tissue evidence="8">Salivary glands</tissue>
    </source>
</reference>
<evidence type="ECO:0000256" key="4">
    <source>
        <dbReference type="ARBA" id="ARBA00023157"/>
    </source>
</evidence>
<keyword evidence="2 6" id="KW-0964">Secreted</keyword>
<keyword evidence="5 6" id="KW-0325">Glycoprotein</keyword>
<evidence type="ECO:0000256" key="5">
    <source>
        <dbReference type="ARBA" id="ARBA00023180"/>
    </source>
</evidence>
<proteinExistence type="evidence at transcript level"/>
<comment type="subcellular location">
    <subcellularLocation>
        <location evidence="1 6">Secreted</location>
    </subcellularLocation>
</comment>
<dbReference type="EMBL" id="GBBM01004853">
    <property type="protein sequence ID" value="JAC30565.1"/>
    <property type="molecule type" value="mRNA"/>
</dbReference>
<name>A0A023GCZ9_AMBTT</name>
<feature type="signal peptide" evidence="7">
    <location>
        <begin position="1"/>
        <end position="18"/>
    </location>
</feature>
<protein>
    <recommendedName>
        <fullName evidence="6">Evasin</fullName>
    </recommendedName>
</protein>
<accession>A0A023GCZ9</accession>
<dbReference type="Pfam" id="PF19429">
    <property type="entry name" value="EVA_Class_A"/>
    <property type="match status" value="1"/>
</dbReference>
<sequence>MRLVWIFAVTVAFEPLVALEKSLPPAEGCGEVLTTKAPSPVASAKYGNYTDPYGCVHNLLISYSGWYTATCVQICGKRRRPYKLLTRCLQLSDNPLQERQDLISNRPTLCRVGRCIGFYCALGRTSQKCYVPKNSSATPINNKAE</sequence>
<feature type="chain" id="PRO_5001517144" description="Evasin" evidence="7">
    <location>
        <begin position="19"/>
        <end position="145"/>
    </location>
</feature>
<evidence type="ECO:0000256" key="2">
    <source>
        <dbReference type="ARBA" id="ARBA00022525"/>
    </source>
</evidence>
<dbReference type="GO" id="GO:0019957">
    <property type="term" value="F:C-C chemokine binding"/>
    <property type="evidence" value="ECO:0007669"/>
    <property type="project" value="InterPro"/>
</dbReference>
<comment type="function">
    <text evidence="6">Salivary chemokine-binding protein which binds to host chemokines.</text>
</comment>
<evidence type="ECO:0000256" key="3">
    <source>
        <dbReference type="ARBA" id="ARBA00022729"/>
    </source>
</evidence>